<evidence type="ECO:0000256" key="1">
    <source>
        <dbReference type="ARBA" id="ARBA00023016"/>
    </source>
</evidence>
<dbReference type="Proteomes" id="UP000583929">
    <property type="component" value="Unassembled WGS sequence"/>
</dbReference>
<gene>
    <name evidence="7" type="ORF">F8388_017619</name>
    <name evidence="8" type="ORF">G4B88_002490</name>
</gene>
<dbReference type="EMBL" id="JAATIP010000201">
    <property type="protein sequence ID" value="KAF4360593.1"/>
    <property type="molecule type" value="Genomic_DNA"/>
</dbReference>
<feature type="signal peptide" evidence="4">
    <location>
        <begin position="1"/>
        <end position="25"/>
    </location>
</feature>
<dbReference type="PROSITE" id="PS01031">
    <property type="entry name" value="SHSP"/>
    <property type="match status" value="1"/>
</dbReference>
<dbReference type="PROSITE" id="PS51203">
    <property type="entry name" value="CS"/>
    <property type="match status" value="1"/>
</dbReference>
<dbReference type="GO" id="GO:0006950">
    <property type="term" value="P:response to stress"/>
    <property type="evidence" value="ECO:0007669"/>
    <property type="project" value="UniProtKB-ARBA"/>
</dbReference>
<dbReference type="SUPFAM" id="SSF49764">
    <property type="entry name" value="HSP20-like chaperones"/>
    <property type="match status" value="1"/>
</dbReference>
<name>A0A7J6EQ94_CANSA</name>
<comment type="caution">
    <text evidence="7">The sequence shown here is derived from an EMBL/GenBank/DDBJ whole genome shotgun (WGS) entry which is preliminary data.</text>
</comment>
<evidence type="ECO:0000259" key="5">
    <source>
        <dbReference type="PROSITE" id="PS01031"/>
    </source>
</evidence>
<evidence type="ECO:0000256" key="2">
    <source>
        <dbReference type="PROSITE-ProRule" id="PRU00285"/>
    </source>
</evidence>
<dbReference type="EMBL" id="JAATIQ010000003">
    <property type="protein sequence ID" value="KAF4403637.1"/>
    <property type="molecule type" value="Genomic_DNA"/>
</dbReference>
<dbReference type="PANTHER" id="PTHR11527">
    <property type="entry name" value="HEAT-SHOCK PROTEIN 20 FAMILY MEMBER"/>
    <property type="match status" value="1"/>
</dbReference>
<evidence type="ECO:0000313" key="7">
    <source>
        <dbReference type="EMBL" id="KAF4360593.1"/>
    </source>
</evidence>
<keyword evidence="4" id="KW-0732">Signal</keyword>
<dbReference type="AlphaFoldDB" id="A0A7J6EQ94"/>
<dbReference type="InterPro" id="IPR008978">
    <property type="entry name" value="HSP20-like_chaperone"/>
</dbReference>
<evidence type="ECO:0000313" key="9">
    <source>
        <dbReference type="Proteomes" id="UP000525078"/>
    </source>
</evidence>
<feature type="domain" description="CS" evidence="6">
    <location>
        <begin position="66"/>
        <end position="173"/>
    </location>
</feature>
<feature type="chain" id="PRO_5036205033" evidence="4">
    <location>
        <begin position="26"/>
        <end position="182"/>
    </location>
</feature>
<dbReference type="InterPro" id="IPR007052">
    <property type="entry name" value="CS_dom"/>
</dbReference>
<dbReference type="CDD" id="cd06472">
    <property type="entry name" value="ACD_ScHsp26_like"/>
    <property type="match status" value="1"/>
</dbReference>
<dbReference type="Gene3D" id="2.60.40.790">
    <property type="match status" value="1"/>
</dbReference>
<evidence type="ECO:0000256" key="4">
    <source>
        <dbReference type="SAM" id="SignalP"/>
    </source>
</evidence>
<dbReference type="InterPro" id="IPR031107">
    <property type="entry name" value="Small_HSP"/>
</dbReference>
<proteinExistence type="inferred from homology"/>
<evidence type="ECO:0000313" key="8">
    <source>
        <dbReference type="EMBL" id="KAF4403637.1"/>
    </source>
</evidence>
<sequence length="182" mass="20620">MAKPIMKLPIALLILLIITVQSTTALVPYTGGSLWDVMLNNIPSDDPFRILEHTPFPVPTKASEPLALARADWKETASEHVIAVDVPGMKKEEVKIEVEENRVLRVSGEMKAEEEREGDKWHRSERISGKFWRRFRLPENADLDAIKAKLENGVLKITVPKLAEEKKKQPKVIDISEHKAEL</sequence>
<reference evidence="9 10" key="1">
    <citation type="journal article" date="2020" name="bioRxiv">
        <title>Sequence and annotation of 42 cannabis genomes reveals extensive copy number variation in cannabinoid synthesis and pathogen resistance genes.</title>
        <authorList>
            <person name="Mckernan K.J."/>
            <person name="Helbert Y."/>
            <person name="Kane L.T."/>
            <person name="Ebling H."/>
            <person name="Zhang L."/>
            <person name="Liu B."/>
            <person name="Eaton Z."/>
            <person name="Mclaughlin S."/>
            <person name="Kingan S."/>
            <person name="Baybayan P."/>
            <person name="Concepcion G."/>
            <person name="Jordan M."/>
            <person name="Riva A."/>
            <person name="Barbazuk W."/>
            <person name="Harkins T."/>
        </authorList>
    </citation>
    <scope>NUCLEOTIDE SEQUENCE [LARGE SCALE GENOMIC DNA]</scope>
    <source>
        <strain evidence="9 10">cv. Jamaican Lion 4</strain>
        <strain evidence="8">Father</strain>
        <strain evidence="7">Mother</strain>
        <tissue evidence="7">Leaf</tissue>
    </source>
</reference>
<feature type="domain" description="SHSP" evidence="5">
    <location>
        <begin position="62"/>
        <end position="176"/>
    </location>
</feature>
<keyword evidence="1" id="KW-0346">Stress response</keyword>
<evidence type="ECO:0000313" key="10">
    <source>
        <dbReference type="Proteomes" id="UP000583929"/>
    </source>
</evidence>
<dbReference type="Proteomes" id="UP000525078">
    <property type="component" value="Unassembled WGS sequence"/>
</dbReference>
<accession>A0A7J6EQ94</accession>
<protein>
    <submittedName>
        <fullName evidence="7">Uncharacterized protein</fullName>
    </submittedName>
</protein>
<evidence type="ECO:0000256" key="3">
    <source>
        <dbReference type="RuleBase" id="RU003616"/>
    </source>
</evidence>
<dbReference type="InterPro" id="IPR002068">
    <property type="entry name" value="A-crystallin/Hsp20_dom"/>
</dbReference>
<evidence type="ECO:0000259" key="6">
    <source>
        <dbReference type="PROSITE" id="PS51203"/>
    </source>
</evidence>
<dbReference type="Pfam" id="PF00011">
    <property type="entry name" value="HSP20"/>
    <property type="match status" value="1"/>
</dbReference>
<keyword evidence="10" id="KW-1185">Reference proteome</keyword>
<organism evidence="7 9">
    <name type="scientific">Cannabis sativa</name>
    <name type="common">Hemp</name>
    <name type="synonym">Marijuana</name>
    <dbReference type="NCBI Taxonomy" id="3483"/>
    <lineage>
        <taxon>Eukaryota</taxon>
        <taxon>Viridiplantae</taxon>
        <taxon>Streptophyta</taxon>
        <taxon>Embryophyta</taxon>
        <taxon>Tracheophyta</taxon>
        <taxon>Spermatophyta</taxon>
        <taxon>Magnoliopsida</taxon>
        <taxon>eudicotyledons</taxon>
        <taxon>Gunneridae</taxon>
        <taxon>Pentapetalae</taxon>
        <taxon>rosids</taxon>
        <taxon>fabids</taxon>
        <taxon>Rosales</taxon>
        <taxon>Cannabaceae</taxon>
        <taxon>Cannabis</taxon>
    </lineage>
</organism>
<comment type="similarity">
    <text evidence="2 3">Belongs to the small heat shock protein (HSP20) family.</text>
</comment>